<sequence length="136" mass="15512">MHTTNYINTFIEVAEDSTAEKAEVPPMKGAEKTVAGLQFELVYDHPYQYTSDDLIFGVYARRNGLKKVDLDAEREKFFSRGQACMRASPLAKKYGWGVHSNEEGKVALYPVESEEYKRLAADEQLKHTRAMRSKKS</sequence>
<evidence type="ECO:0000313" key="1">
    <source>
        <dbReference type="EMBL" id="QRR01780.1"/>
    </source>
</evidence>
<dbReference type="RefSeq" id="WP_204655757.1">
    <property type="nucleotide sequence ID" value="NZ_CP056775.1"/>
</dbReference>
<evidence type="ECO:0000313" key="2">
    <source>
        <dbReference type="Proteomes" id="UP000612680"/>
    </source>
</evidence>
<dbReference type="Proteomes" id="UP000612680">
    <property type="component" value="Chromosome"/>
</dbReference>
<dbReference type="Pfam" id="PF19654">
    <property type="entry name" value="DUF6157"/>
    <property type="match status" value="1"/>
</dbReference>
<dbReference type="InterPro" id="IPR046155">
    <property type="entry name" value="DUF6157"/>
</dbReference>
<protein>
    <submittedName>
        <fullName evidence="1">Uncharacterized protein</fullName>
    </submittedName>
</protein>
<name>A0ABX7I7K4_9BACT</name>
<keyword evidence="2" id="KW-1185">Reference proteome</keyword>
<gene>
    <name evidence="1" type="ORF">HWI92_13100</name>
</gene>
<reference evidence="1 2" key="1">
    <citation type="submission" date="2020-06" db="EMBL/GenBank/DDBJ databases">
        <title>Dyadobacter sandarakinus sp. nov., isolated from the soil of the Arctic Yellow River Station.</title>
        <authorList>
            <person name="Zhang Y."/>
            <person name="Peng F."/>
        </authorList>
    </citation>
    <scope>NUCLEOTIDE SEQUENCE [LARGE SCALE GENOMIC DNA]</scope>
    <source>
        <strain evidence="1 2">Q3-56</strain>
    </source>
</reference>
<organism evidence="1 2">
    <name type="scientific">Dyadobacter sandarakinus</name>
    <dbReference type="NCBI Taxonomy" id="2747268"/>
    <lineage>
        <taxon>Bacteria</taxon>
        <taxon>Pseudomonadati</taxon>
        <taxon>Bacteroidota</taxon>
        <taxon>Cytophagia</taxon>
        <taxon>Cytophagales</taxon>
        <taxon>Spirosomataceae</taxon>
        <taxon>Dyadobacter</taxon>
    </lineage>
</organism>
<accession>A0ABX7I7K4</accession>
<proteinExistence type="predicted"/>
<dbReference type="EMBL" id="CP056775">
    <property type="protein sequence ID" value="QRR01780.1"/>
    <property type="molecule type" value="Genomic_DNA"/>
</dbReference>